<name>A0A7M7H3H6_NASVI</name>
<proteinExistence type="inferred from homology"/>
<keyword evidence="13" id="KW-0472">Membrane</keyword>
<evidence type="ECO:0000256" key="3">
    <source>
        <dbReference type="ARBA" id="ARBA00004922"/>
    </source>
</evidence>
<dbReference type="OrthoDB" id="6479716at2759"/>
<evidence type="ECO:0000256" key="11">
    <source>
        <dbReference type="ARBA" id="ARBA00022989"/>
    </source>
</evidence>
<dbReference type="RefSeq" id="XP_008206319.1">
    <property type="nucleotide sequence ID" value="XM_008208097.3"/>
</dbReference>
<dbReference type="SMR" id="A0A7M7H3H6"/>
<keyword evidence="15" id="KW-0464">Manganese</keyword>
<dbReference type="PANTHER" id="PTHR46420:SF1">
    <property type="entry name" value="BETA-1,4-GLUCURONYLTRANSFERASE 1"/>
    <property type="match status" value="1"/>
</dbReference>
<dbReference type="Pfam" id="PF13896">
    <property type="entry name" value="Glyco_transf_49"/>
    <property type="match status" value="1"/>
</dbReference>
<dbReference type="KEGG" id="nvi:100114967"/>
<evidence type="ECO:0000256" key="7">
    <source>
        <dbReference type="ARBA" id="ARBA00022679"/>
    </source>
</evidence>
<dbReference type="AlphaFoldDB" id="A0A7M7H3H6"/>
<reference evidence="22" key="1">
    <citation type="submission" date="2021-01" db="UniProtKB">
        <authorList>
            <consortium name="EnsemblMetazoa"/>
        </authorList>
    </citation>
    <scope>IDENTIFICATION</scope>
</reference>
<dbReference type="RefSeq" id="XP_008206381.1">
    <property type="nucleotide sequence ID" value="XM_008208159.4"/>
</dbReference>
<keyword evidence="23" id="KW-1185">Reference proteome</keyword>
<evidence type="ECO:0000256" key="16">
    <source>
        <dbReference type="ARBA" id="ARBA00030723"/>
    </source>
</evidence>
<keyword evidence="10" id="KW-0735">Signal-anchor</keyword>
<evidence type="ECO:0000256" key="17">
    <source>
        <dbReference type="ARBA" id="ARBA00032175"/>
    </source>
</evidence>
<sequence>MSVYSLDSLENERTSTLKIPDSLELCTGGSNETAEVARVNRSSSKNAIIASGENSAAAARQKEIQHQLPASGIPRKKLASAAPPPAAAAASRRLSGQNKRPESYLELYRRRFSAEASSSPEAAGLSICGDSSGRLHDAGAEEDVSRDDRSELSFYRRLLDETEAEAYQRRTSRDATCFRPYTIEDYRIIRATSAKLDRSLGPDREDVCAKRERLIRRRSYGDAASALNCQRISSASKKVVVSSSRNKRHPNKEKRLHDVSVATVQGPQSRRALEITEEPSSSSGVSKLGCRPWNLSLISVIVLGLSNMLLTFLLLQSETCGRSSSLARLLADPDGNDEVLAGNKDDPQAASLPGGPCVPTTTQERSQPEQAPGPMDDSSTGFLNLDIRLGRWDSRRLYRMFDSVMTGSRFVELSESSRVCLATQTSLEKLSSLVQVVHQWTGTISVALYAAGDEEFEVLQRYLEYMRHCYEPIRERVTFSLAVPRNRPPRAQPRYYPPDGLLDCQKPEGTLNQMTRAISNEQTNWRIRNVYPQNHMRNLARKNCQTDYVFLTDVDIVPSTNLSRVLDEFLGQEKCDKCAYVIPTYELDARVRFPQNKSELIRLAKKGLARPFHQKVFIHNQFATNFTRWMLDATPGYKAHENLKMGKAYVSHDVTNFEFLYEPFYVARDLVPPHDERFMGYGYTRNTQVYEMYVAGYKFKVLSPTFTVHWGLQTRKSRPAWRERQNSVNRKHFEVFKKEVFARYMRDPLKMLKNPN</sequence>
<comment type="similarity">
    <text evidence="4">Belongs to the glycosyltransferase 49 family.</text>
</comment>
<evidence type="ECO:0000256" key="18">
    <source>
        <dbReference type="ARBA" id="ARBA00032181"/>
    </source>
</evidence>
<dbReference type="GO" id="GO:0035269">
    <property type="term" value="P:protein O-linked glycosylation via mannose"/>
    <property type="evidence" value="ECO:0007669"/>
    <property type="project" value="TreeGrafter"/>
</dbReference>
<feature type="region of interest" description="Disordered" evidence="21">
    <location>
        <begin position="68"/>
        <end position="101"/>
    </location>
</feature>
<evidence type="ECO:0000313" key="23">
    <source>
        <dbReference type="Proteomes" id="UP000002358"/>
    </source>
</evidence>
<evidence type="ECO:0000256" key="14">
    <source>
        <dbReference type="ARBA" id="ARBA00023180"/>
    </source>
</evidence>
<comment type="cofactor">
    <cofactor evidence="1">
        <name>Mn(2+)</name>
        <dbReference type="ChEBI" id="CHEBI:29035"/>
    </cofactor>
</comment>
<evidence type="ECO:0000256" key="20">
    <source>
        <dbReference type="ARBA" id="ARBA00047852"/>
    </source>
</evidence>
<evidence type="ECO:0000256" key="13">
    <source>
        <dbReference type="ARBA" id="ARBA00023136"/>
    </source>
</evidence>
<dbReference type="GO" id="GO:0000139">
    <property type="term" value="C:Golgi membrane"/>
    <property type="evidence" value="ECO:0007669"/>
    <property type="project" value="UniProtKB-SubCell"/>
</dbReference>
<evidence type="ECO:0000256" key="8">
    <source>
        <dbReference type="ARBA" id="ARBA00022692"/>
    </source>
</evidence>
<evidence type="ECO:0000256" key="5">
    <source>
        <dbReference type="ARBA" id="ARBA00017962"/>
    </source>
</evidence>
<dbReference type="GeneID" id="100114967"/>
<comment type="pathway">
    <text evidence="3">Protein modification; protein glycosylation.</text>
</comment>
<feature type="region of interest" description="Disordered" evidence="21">
    <location>
        <begin position="337"/>
        <end position="380"/>
    </location>
</feature>
<keyword evidence="12" id="KW-0333">Golgi apparatus</keyword>
<evidence type="ECO:0000256" key="21">
    <source>
        <dbReference type="SAM" id="MobiDB-lite"/>
    </source>
</evidence>
<keyword evidence="8" id="KW-0812">Transmembrane</keyword>
<dbReference type="Proteomes" id="UP000002358">
    <property type="component" value="Chromosome 1"/>
</dbReference>
<keyword evidence="7" id="KW-0808">Transferase</keyword>
<dbReference type="FunCoup" id="A0A7M7H3H6">
    <property type="interactions" value="278"/>
</dbReference>
<evidence type="ECO:0000256" key="9">
    <source>
        <dbReference type="ARBA" id="ARBA00022723"/>
    </source>
</evidence>
<evidence type="ECO:0000256" key="1">
    <source>
        <dbReference type="ARBA" id="ARBA00001936"/>
    </source>
</evidence>
<keyword evidence="14" id="KW-0325">Glycoprotein</keyword>
<evidence type="ECO:0000256" key="2">
    <source>
        <dbReference type="ARBA" id="ARBA00004323"/>
    </source>
</evidence>
<protein>
    <recommendedName>
        <fullName evidence="5">Beta-1,4-glucuronyltransferase 1</fullName>
    </recommendedName>
    <alternativeName>
        <fullName evidence="16">I-beta-1,3-N-acetylglucosaminyltransferase</fullName>
    </alternativeName>
    <alternativeName>
        <fullName evidence="19">N-acetyllactosaminide beta-1,3-N-acetylglucosaminyltransferase</fullName>
    </alternativeName>
    <alternativeName>
        <fullName evidence="17">Poly-N-acetyllactosamine extension enzyme</fullName>
    </alternativeName>
    <alternativeName>
        <fullName evidence="18">UDP-GlcNAc:betaGal beta-1,3-N-acetylglucosaminyltransferase 1</fullName>
    </alternativeName>
</protein>
<evidence type="ECO:0000256" key="4">
    <source>
        <dbReference type="ARBA" id="ARBA00008539"/>
    </source>
</evidence>
<evidence type="ECO:0000256" key="12">
    <source>
        <dbReference type="ARBA" id="ARBA00023034"/>
    </source>
</evidence>
<accession>A0A7M7H3H6</accession>
<dbReference type="InterPro" id="IPR043189">
    <property type="entry name" value="B4GAT1"/>
</dbReference>
<keyword evidence="6" id="KW-0328">Glycosyltransferase</keyword>
<dbReference type="EnsemblMetazoa" id="XM_008208097">
    <property type="protein sequence ID" value="XP_008206319"/>
    <property type="gene ID" value="LOC100114967"/>
</dbReference>
<organism evidence="22 23">
    <name type="scientific">Nasonia vitripennis</name>
    <name type="common">Parasitic wasp</name>
    <dbReference type="NCBI Taxonomy" id="7425"/>
    <lineage>
        <taxon>Eukaryota</taxon>
        <taxon>Metazoa</taxon>
        <taxon>Ecdysozoa</taxon>
        <taxon>Arthropoda</taxon>
        <taxon>Hexapoda</taxon>
        <taxon>Insecta</taxon>
        <taxon>Pterygota</taxon>
        <taxon>Neoptera</taxon>
        <taxon>Endopterygota</taxon>
        <taxon>Hymenoptera</taxon>
        <taxon>Apocrita</taxon>
        <taxon>Proctotrupomorpha</taxon>
        <taxon>Chalcidoidea</taxon>
        <taxon>Pteromalidae</taxon>
        <taxon>Pteromalinae</taxon>
        <taxon>Nasonia</taxon>
    </lineage>
</organism>
<keyword evidence="11" id="KW-1133">Transmembrane helix</keyword>
<evidence type="ECO:0000313" key="22">
    <source>
        <dbReference type="EnsemblMetazoa" id="XP_008206319"/>
    </source>
</evidence>
<keyword evidence="9" id="KW-0479">Metal-binding</keyword>
<dbReference type="GO" id="GO:0015020">
    <property type="term" value="F:glucuronosyltransferase activity"/>
    <property type="evidence" value="ECO:0007669"/>
    <property type="project" value="InterPro"/>
</dbReference>
<dbReference type="GO" id="GO:0046872">
    <property type="term" value="F:metal ion binding"/>
    <property type="evidence" value="ECO:0007669"/>
    <property type="project" value="UniProtKB-KW"/>
</dbReference>
<evidence type="ECO:0000256" key="15">
    <source>
        <dbReference type="ARBA" id="ARBA00023211"/>
    </source>
</evidence>
<dbReference type="UniPathway" id="UPA00378"/>
<comment type="subcellular location">
    <subcellularLocation>
        <location evidence="2">Golgi apparatus membrane</location>
        <topology evidence="2">Single-pass type II membrane protein</topology>
    </subcellularLocation>
</comment>
<comment type="catalytic activity">
    <reaction evidence="20">
        <text>3-O-[beta-D-Xyl-(1-&gt;4)-Rib-ol-P-Rib-ol-P-3-beta-D-GalNAc-(1-&gt;3)-beta-D-GlcNAc-(1-&gt;4)-(O-6-P-alpha-D-Man)]-Thr-[protein] + UDP-alpha-D-glucuronate = 3-O-[beta-D-GlcA-(1-&gt;3)-beta-D-Xyl-(1-&gt;4)-Rib-ol-P-Rib-ol-P-3-beta-D-GalNAc-(1-&gt;3)-beta-D-GlcNAc-(1-&gt;4)-(O-6-P-alpha-D-Man)]-Thr-[protein] + UDP + H(+)</text>
        <dbReference type="Rhea" id="RHEA:46860"/>
        <dbReference type="Rhea" id="RHEA-COMP:15023"/>
        <dbReference type="Rhea" id="RHEA-COMP:17482"/>
        <dbReference type="ChEBI" id="CHEBI:15378"/>
        <dbReference type="ChEBI" id="CHEBI:58052"/>
        <dbReference type="ChEBI" id="CHEBI:58223"/>
        <dbReference type="ChEBI" id="CHEBI:142405"/>
        <dbReference type="ChEBI" id="CHEBI:177336"/>
    </reaction>
</comment>
<feature type="compositionally biased region" description="Polar residues" evidence="21">
    <location>
        <begin position="359"/>
        <end position="369"/>
    </location>
</feature>
<dbReference type="EnsemblMetazoa" id="XM_008208159">
    <property type="protein sequence ID" value="XP_008206381"/>
    <property type="gene ID" value="LOC100114967"/>
</dbReference>
<dbReference type="InParanoid" id="A0A7M7H3H6"/>
<evidence type="ECO:0000256" key="6">
    <source>
        <dbReference type="ARBA" id="ARBA00022676"/>
    </source>
</evidence>
<evidence type="ECO:0000256" key="10">
    <source>
        <dbReference type="ARBA" id="ARBA00022968"/>
    </source>
</evidence>
<dbReference type="PANTHER" id="PTHR46420">
    <property type="entry name" value="BETA-1,4-GLUCURONYLTRANSFERASE 1"/>
    <property type="match status" value="1"/>
</dbReference>
<evidence type="ECO:0000256" key="19">
    <source>
        <dbReference type="ARBA" id="ARBA00033291"/>
    </source>
</evidence>